<name>A0A1J1J460_9DIPT</name>
<sequence>MTSIVLKSLSILLGCFFIFMGFMKISPYVSKELHRDLRKHYVKYAKVFPMASLFDLRVPSKWYRRAIGGIEIICGGLLAGFPNHKVKNTANITLLMLMFLSIYSQCVVSDPFERIGPTMVFSFMLIGRLVIFYQIISRKKIFRMRSWISIFFLIFLLSECVFGWRIFWKGRKFDGNVGHPTDRHGSLRSEAGEDLWFNQKLDHFQPINDKTWKQRYFVNEEFFTSNGPVFIMIGGEGEATAKWMHEGAWIRYAKQFGALCFQLEHRFYGKSHPTENTSTENLKFLSSEQALADLAYFITSMTKTYNLTNNNRWIAFGGSYPGSLAAWLREKYPHLVHGSISTSGPLLAKMDFIEYYQVVVDSLGTYKKNDCVTPVRKAIQEIDVLLKHMIGQRTLTEKYQLCDPIEKSISNPLDISNLYENLASDFAGVVQYNKDNRASSHITIDDVCDIMCNQTIGPSVTRLAAVNSLILKDGKQKCLDYKYDKMVNDMKNTSWDAEVANGMRQWTYQTCTEFGFYQTSDKSDSVFGDKFPADFFVRQCTDIYGDRFTEEILEDGVDRTNIIYGALKPTTTNVLFVHGSIDPWHALGLIKTDANQPQPTIYIEGTAHCANMYEPSDKDLPQLKKAREAIVKFIEALLN</sequence>
<keyword evidence="6" id="KW-0812">Transmembrane</keyword>
<evidence type="ECO:0000256" key="5">
    <source>
        <dbReference type="ARBA" id="ARBA00023180"/>
    </source>
</evidence>
<keyword evidence="6" id="KW-1133">Transmembrane helix</keyword>
<keyword evidence="6" id="KW-0472">Membrane</keyword>
<comment type="similarity">
    <text evidence="1">Belongs to the peptidase S28 family.</text>
</comment>
<dbReference type="GO" id="GO:0008239">
    <property type="term" value="F:dipeptidyl-peptidase activity"/>
    <property type="evidence" value="ECO:0007669"/>
    <property type="project" value="TreeGrafter"/>
</dbReference>
<feature type="transmembrane region" description="Helical" evidence="6">
    <location>
        <begin position="93"/>
        <end position="112"/>
    </location>
</feature>
<evidence type="ECO:0000313" key="8">
    <source>
        <dbReference type="Proteomes" id="UP000183832"/>
    </source>
</evidence>
<organism evidence="7 8">
    <name type="scientific">Clunio marinus</name>
    <dbReference type="NCBI Taxonomy" id="568069"/>
    <lineage>
        <taxon>Eukaryota</taxon>
        <taxon>Metazoa</taxon>
        <taxon>Ecdysozoa</taxon>
        <taxon>Arthropoda</taxon>
        <taxon>Hexapoda</taxon>
        <taxon>Insecta</taxon>
        <taxon>Pterygota</taxon>
        <taxon>Neoptera</taxon>
        <taxon>Endopterygota</taxon>
        <taxon>Diptera</taxon>
        <taxon>Nematocera</taxon>
        <taxon>Chironomoidea</taxon>
        <taxon>Chironomidae</taxon>
        <taxon>Clunio</taxon>
    </lineage>
</organism>
<reference evidence="7 8" key="1">
    <citation type="submission" date="2015-04" db="EMBL/GenBank/DDBJ databases">
        <authorList>
            <person name="Syromyatnikov M.Y."/>
            <person name="Popov V.N."/>
        </authorList>
    </citation>
    <scope>NUCLEOTIDE SEQUENCE [LARGE SCALE GENOMIC DNA]</scope>
</reference>
<dbReference type="PANTHER" id="PTHR11010">
    <property type="entry name" value="PROTEASE S28 PRO-X CARBOXYPEPTIDASE-RELATED"/>
    <property type="match status" value="1"/>
</dbReference>
<dbReference type="SUPFAM" id="SSF53474">
    <property type="entry name" value="alpha/beta-Hydrolases"/>
    <property type="match status" value="1"/>
</dbReference>
<dbReference type="Pfam" id="PF05577">
    <property type="entry name" value="Peptidase_S28"/>
    <property type="match status" value="1"/>
</dbReference>
<evidence type="ECO:0000256" key="6">
    <source>
        <dbReference type="SAM" id="Phobius"/>
    </source>
</evidence>
<evidence type="ECO:0000256" key="2">
    <source>
        <dbReference type="ARBA" id="ARBA00022670"/>
    </source>
</evidence>
<dbReference type="InterPro" id="IPR042269">
    <property type="entry name" value="Ser_carbopepase_S28_SKS"/>
</dbReference>
<dbReference type="OrthoDB" id="1735038at2759"/>
<evidence type="ECO:0000256" key="3">
    <source>
        <dbReference type="ARBA" id="ARBA00022729"/>
    </source>
</evidence>
<keyword evidence="5" id="KW-0325">Glycoprotein</keyword>
<dbReference type="GO" id="GO:0006508">
    <property type="term" value="P:proteolysis"/>
    <property type="evidence" value="ECO:0007669"/>
    <property type="project" value="UniProtKB-KW"/>
</dbReference>
<gene>
    <name evidence="7" type="ORF">CLUMA_CG019593</name>
</gene>
<dbReference type="GO" id="GO:0070008">
    <property type="term" value="F:serine-type exopeptidase activity"/>
    <property type="evidence" value="ECO:0007669"/>
    <property type="project" value="InterPro"/>
</dbReference>
<feature type="transmembrane region" description="Helical" evidence="6">
    <location>
        <begin position="9"/>
        <end position="29"/>
    </location>
</feature>
<feature type="transmembrane region" description="Helical" evidence="6">
    <location>
        <begin position="118"/>
        <end position="136"/>
    </location>
</feature>
<dbReference type="EMBL" id="CVRI01000067">
    <property type="protein sequence ID" value="CRL06754.1"/>
    <property type="molecule type" value="Genomic_DNA"/>
</dbReference>
<feature type="transmembrane region" description="Helical" evidence="6">
    <location>
        <begin position="62"/>
        <end position="81"/>
    </location>
</feature>
<keyword evidence="4" id="KW-0378">Hydrolase</keyword>
<accession>A0A1J1J460</accession>
<keyword evidence="2" id="KW-0645">Protease</keyword>
<dbReference type="PANTHER" id="PTHR11010:SF117">
    <property type="entry name" value="SERINE PROTEASE 16"/>
    <property type="match status" value="1"/>
</dbReference>
<proteinExistence type="inferred from homology"/>
<dbReference type="Proteomes" id="UP000183832">
    <property type="component" value="Unassembled WGS sequence"/>
</dbReference>
<evidence type="ECO:0000313" key="7">
    <source>
        <dbReference type="EMBL" id="CRL06754.1"/>
    </source>
</evidence>
<keyword evidence="3" id="KW-0732">Signal</keyword>
<feature type="transmembrane region" description="Helical" evidence="6">
    <location>
        <begin position="148"/>
        <end position="168"/>
    </location>
</feature>
<evidence type="ECO:0000256" key="1">
    <source>
        <dbReference type="ARBA" id="ARBA00011079"/>
    </source>
</evidence>
<keyword evidence="8" id="KW-1185">Reference proteome</keyword>
<dbReference type="Gene3D" id="1.20.120.980">
    <property type="entry name" value="Serine carboxypeptidase S28, SKS domain"/>
    <property type="match status" value="1"/>
</dbReference>
<dbReference type="FunFam" id="1.20.120.980:FF:000003">
    <property type="entry name" value="Serine protease 16"/>
    <property type="match status" value="1"/>
</dbReference>
<dbReference type="Gene3D" id="3.40.50.1820">
    <property type="entry name" value="alpha/beta hydrolase"/>
    <property type="match status" value="1"/>
</dbReference>
<evidence type="ECO:0000256" key="4">
    <source>
        <dbReference type="ARBA" id="ARBA00022801"/>
    </source>
</evidence>
<protein>
    <submittedName>
        <fullName evidence="7">CLUMA_CG019593, isoform A</fullName>
    </submittedName>
</protein>
<dbReference type="InterPro" id="IPR008758">
    <property type="entry name" value="Peptidase_S28"/>
</dbReference>
<dbReference type="InterPro" id="IPR029058">
    <property type="entry name" value="AB_hydrolase_fold"/>
</dbReference>
<dbReference type="AlphaFoldDB" id="A0A1J1J460"/>